<evidence type="ECO:0008006" key="3">
    <source>
        <dbReference type="Google" id="ProtNLM"/>
    </source>
</evidence>
<proteinExistence type="predicted"/>
<dbReference type="InterPro" id="IPR019734">
    <property type="entry name" value="TPR_rpt"/>
</dbReference>
<dbReference type="EMBL" id="SMLW01000489">
    <property type="protein sequence ID" value="MTI25156.1"/>
    <property type="molecule type" value="Genomic_DNA"/>
</dbReference>
<gene>
    <name evidence="1" type="ORF">E1163_09405</name>
</gene>
<evidence type="ECO:0000313" key="1">
    <source>
        <dbReference type="EMBL" id="MTI25156.1"/>
    </source>
</evidence>
<dbReference type="Gene3D" id="1.25.40.10">
    <property type="entry name" value="Tetratricopeptide repeat domain"/>
    <property type="match status" value="1"/>
</dbReference>
<protein>
    <recommendedName>
        <fullName evidence="3">Tetratricopeptide repeat protein</fullName>
    </recommendedName>
</protein>
<dbReference type="SMART" id="SM00028">
    <property type="entry name" value="TPR"/>
    <property type="match status" value="2"/>
</dbReference>
<keyword evidence="2" id="KW-1185">Reference proteome</keyword>
<dbReference type="SUPFAM" id="SSF48452">
    <property type="entry name" value="TPR-like"/>
    <property type="match status" value="1"/>
</dbReference>
<name>A0ABW9RMD7_9BACT</name>
<accession>A0ABW9RMD7</accession>
<comment type="caution">
    <text evidence="1">The sequence shown here is derived from an EMBL/GenBank/DDBJ whole genome shotgun (WGS) entry which is preliminary data.</text>
</comment>
<dbReference type="Proteomes" id="UP000798808">
    <property type="component" value="Unassembled WGS sequence"/>
</dbReference>
<organism evidence="1 2">
    <name type="scientific">Fulvivirga kasyanovii</name>
    <dbReference type="NCBI Taxonomy" id="396812"/>
    <lineage>
        <taxon>Bacteria</taxon>
        <taxon>Pseudomonadati</taxon>
        <taxon>Bacteroidota</taxon>
        <taxon>Cytophagia</taxon>
        <taxon>Cytophagales</taxon>
        <taxon>Fulvivirgaceae</taxon>
        <taxon>Fulvivirga</taxon>
    </lineage>
</organism>
<sequence length="190" mass="22427">MVLLWTKLNKNNVMDDILLNTEEYILKAKDHIDCWDYIQAKRLLMELLEDQPDHGRAHQLLGWIYASQLNQYDMAEVHFKMAIRFEPNHATTYSDYIYLLKMTSRYKEMIKFAERAEKVDGINLAYIQRNKAEAYEMLRDYKKAISTYSEAIINTLDEDLISCCEGGIERIARKIKIKEQLDYITTLNVA</sequence>
<dbReference type="InterPro" id="IPR011990">
    <property type="entry name" value="TPR-like_helical_dom_sf"/>
</dbReference>
<dbReference type="RefSeq" id="WP_155171190.1">
    <property type="nucleotide sequence ID" value="NZ_SMLW01000489.1"/>
</dbReference>
<dbReference type="Pfam" id="PF13181">
    <property type="entry name" value="TPR_8"/>
    <property type="match status" value="1"/>
</dbReference>
<reference evidence="1 2" key="1">
    <citation type="submission" date="2019-02" db="EMBL/GenBank/DDBJ databases">
        <authorList>
            <person name="Goldberg S.R."/>
            <person name="Haltli B.A."/>
            <person name="Correa H."/>
            <person name="Russell K.G."/>
        </authorList>
    </citation>
    <scope>NUCLEOTIDE SEQUENCE [LARGE SCALE GENOMIC DNA]</scope>
    <source>
        <strain evidence="1 2">JCM 16186</strain>
    </source>
</reference>
<evidence type="ECO:0000313" key="2">
    <source>
        <dbReference type="Proteomes" id="UP000798808"/>
    </source>
</evidence>